<dbReference type="InterPro" id="IPR010982">
    <property type="entry name" value="Lambda_DNA-bd_dom_sf"/>
</dbReference>
<dbReference type="PANTHER" id="PTHR36924">
    <property type="entry name" value="ANTITOXIN HIGA-1"/>
    <property type="match status" value="1"/>
</dbReference>
<evidence type="ECO:0000313" key="3">
    <source>
        <dbReference type="EMBL" id="MFC7090885.1"/>
    </source>
</evidence>
<dbReference type="InterPro" id="IPR013430">
    <property type="entry name" value="Toxin_antidote_HigA"/>
</dbReference>
<dbReference type="Pfam" id="PF01381">
    <property type="entry name" value="HTH_3"/>
    <property type="match status" value="1"/>
</dbReference>
<dbReference type="NCBIfam" id="TIGR02607">
    <property type="entry name" value="antidote_HigA"/>
    <property type="match status" value="1"/>
</dbReference>
<keyword evidence="4" id="KW-1185">Reference proteome</keyword>
<accession>A0ABW2F0A5</accession>
<evidence type="ECO:0000313" key="4">
    <source>
        <dbReference type="Proteomes" id="UP001596411"/>
    </source>
</evidence>
<organism evidence="3 4">
    <name type="scientific">Halomonas salifodinae</name>
    <dbReference type="NCBI Taxonomy" id="438745"/>
    <lineage>
        <taxon>Bacteria</taxon>
        <taxon>Pseudomonadati</taxon>
        <taxon>Pseudomonadota</taxon>
        <taxon>Gammaproteobacteria</taxon>
        <taxon>Oceanospirillales</taxon>
        <taxon>Halomonadaceae</taxon>
        <taxon>Halomonas</taxon>
    </lineage>
</organism>
<dbReference type="EMBL" id="JBHSZP010000029">
    <property type="protein sequence ID" value="MFC7090885.1"/>
    <property type="molecule type" value="Genomic_DNA"/>
</dbReference>
<keyword evidence="1" id="KW-0238">DNA-binding</keyword>
<proteinExistence type="predicted"/>
<dbReference type="RefSeq" id="WP_346062959.1">
    <property type="nucleotide sequence ID" value="NZ_BAAADR010000013.1"/>
</dbReference>
<evidence type="ECO:0000259" key="2">
    <source>
        <dbReference type="PROSITE" id="PS50943"/>
    </source>
</evidence>
<sequence length="105" mass="11585">MTFLSFTRHPGGIIRRRFMEPMGLTMTDLASALDVSVSSVSRVVNEKAEISSDMALRLSHVLGGEAESWMMMQVRHSLAEASRVFDSSDLRRLTLQADEAVAGVE</sequence>
<gene>
    <name evidence="3" type="ORF">ACFQH5_15130</name>
</gene>
<dbReference type="PANTHER" id="PTHR36924:SF1">
    <property type="entry name" value="ANTITOXIN HIGA-1"/>
    <property type="match status" value="1"/>
</dbReference>
<comment type="caution">
    <text evidence="3">The sequence shown here is derived from an EMBL/GenBank/DDBJ whole genome shotgun (WGS) entry which is preliminary data.</text>
</comment>
<evidence type="ECO:0000256" key="1">
    <source>
        <dbReference type="ARBA" id="ARBA00023125"/>
    </source>
</evidence>
<dbReference type="Gene3D" id="1.10.260.40">
    <property type="entry name" value="lambda repressor-like DNA-binding domains"/>
    <property type="match status" value="1"/>
</dbReference>
<name>A0ABW2F0A5_9GAMM</name>
<dbReference type="Proteomes" id="UP001596411">
    <property type="component" value="Unassembled WGS sequence"/>
</dbReference>
<dbReference type="PROSITE" id="PS50943">
    <property type="entry name" value="HTH_CROC1"/>
    <property type="match status" value="1"/>
</dbReference>
<reference evidence="4" key="1">
    <citation type="journal article" date="2019" name="Int. J. Syst. Evol. Microbiol.">
        <title>The Global Catalogue of Microorganisms (GCM) 10K type strain sequencing project: providing services to taxonomists for standard genome sequencing and annotation.</title>
        <authorList>
            <consortium name="The Broad Institute Genomics Platform"/>
            <consortium name="The Broad Institute Genome Sequencing Center for Infectious Disease"/>
            <person name="Wu L."/>
            <person name="Ma J."/>
        </authorList>
    </citation>
    <scope>NUCLEOTIDE SEQUENCE [LARGE SCALE GENOMIC DNA]</scope>
    <source>
        <strain evidence="4">CGMCC 1.13666</strain>
    </source>
</reference>
<dbReference type="SUPFAM" id="SSF47413">
    <property type="entry name" value="lambda repressor-like DNA-binding domains"/>
    <property type="match status" value="1"/>
</dbReference>
<feature type="domain" description="HTH cro/C1-type" evidence="2">
    <location>
        <begin position="14"/>
        <end position="69"/>
    </location>
</feature>
<dbReference type="InterPro" id="IPR001387">
    <property type="entry name" value="Cro/C1-type_HTH"/>
</dbReference>
<protein>
    <submittedName>
        <fullName evidence="3">HigA family addiction module antitoxin</fullName>
    </submittedName>
</protein>
<dbReference type="SMART" id="SM00530">
    <property type="entry name" value="HTH_XRE"/>
    <property type="match status" value="1"/>
</dbReference>